<feature type="region of interest" description="Disordered" evidence="1">
    <location>
        <begin position="473"/>
        <end position="495"/>
    </location>
</feature>
<organism evidence="2 3">
    <name type="scientific">Melanomma pulvis-pyrius CBS 109.77</name>
    <dbReference type="NCBI Taxonomy" id="1314802"/>
    <lineage>
        <taxon>Eukaryota</taxon>
        <taxon>Fungi</taxon>
        <taxon>Dikarya</taxon>
        <taxon>Ascomycota</taxon>
        <taxon>Pezizomycotina</taxon>
        <taxon>Dothideomycetes</taxon>
        <taxon>Pleosporomycetidae</taxon>
        <taxon>Pleosporales</taxon>
        <taxon>Melanommataceae</taxon>
        <taxon>Melanomma</taxon>
    </lineage>
</organism>
<accession>A0A6A6XLF2</accession>
<keyword evidence="3" id="KW-1185">Reference proteome</keyword>
<protein>
    <submittedName>
        <fullName evidence="2">Uncharacterized protein</fullName>
    </submittedName>
</protein>
<dbReference type="Proteomes" id="UP000799757">
    <property type="component" value="Unassembled WGS sequence"/>
</dbReference>
<dbReference type="AlphaFoldDB" id="A0A6A6XLF2"/>
<feature type="region of interest" description="Disordered" evidence="1">
    <location>
        <begin position="306"/>
        <end position="428"/>
    </location>
</feature>
<evidence type="ECO:0000256" key="1">
    <source>
        <dbReference type="SAM" id="MobiDB-lite"/>
    </source>
</evidence>
<dbReference type="EMBL" id="MU001833">
    <property type="protein sequence ID" value="KAF2796367.1"/>
    <property type="molecule type" value="Genomic_DNA"/>
</dbReference>
<feature type="compositionally biased region" description="Polar residues" evidence="1">
    <location>
        <begin position="527"/>
        <end position="538"/>
    </location>
</feature>
<feature type="region of interest" description="Disordered" evidence="1">
    <location>
        <begin position="1"/>
        <end position="45"/>
    </location>
</feature>
<proteinExistence type="predicted"/>
<feature type="compositionally biased region" description="Basic residues" evidence="1">
    <location>
        <begin position="365"/>
        <end position="383"/>
    </location>
</feature>
<dbReference type="OrthoDB" id="3673077at2759"/>
<reference evidence="2" key="1">
    <citation type="journal article" date="2020" name="Stud. Mycol.">
        <title>101 Dothideomycetes genomes: a test case for predicting lifestyles and emergence of pathogens.</title>
        <authorList>
            <person name="Haridas S."/>
            <person name="Albert R."/>
            <person name="Binder M."/>
            <person name="Bloem J."/>
            <person name="Labutti K."/>
            <person name="Salamov A."/>
            <person name="Andreopoulos B."/>
            <person name="Baker S."/>
            <person name="Barry K."/>
            <person name="Bills G."/>
            <person name="Bluhm B."/>
            <person name="Cannon C."/>
            <person name="Castanera R."/>
            <person name="Culley D."/>
            <person name="Daum C."/>
            <person name="Ezra D."/>
            <person name="Gonzalez J."/>
            <person name="Henrissat B."/>
            <person name="Kuo A."/>
            <person name="Liang C."/>
            <person name="Lipzen A."/>
            <person name="Lutzoni F."/>
            <person name="Magnuson J."/>
            <person name="Mondo S."/>
            <person name="Nolan M."/>
            <person name="Ohm R."/>
            <person name="Pangilinan J."/>
            <person name="Park H.-J."/>
            <person name="Ramirez L."/>
            <person name="Alfaro M."/>
            <person name="Sun H."/>
            <person name="Tritt A."/>
            <person name="Yoshinaga Y."/>
            <person name="Zwiers L.-H."/>
            <person name="Turgeon B."/>
            <person name="Goodwin S."/>
            <person name="Spatafora J."/>
            <person name="Crous P."/>
            <person name="Grigoriev I."/>
        </authorList>
    </citation>
    <scope>NUCLEOTIDE SEQUENCE</scope>
    <source>
        <strain evidence="2">CBS 109.77</strain>
    </source>
</reference>
<feature type="compositionally biased region" description="Pro residues" evidence="1">
    <location>
        <begin position="319"/>
        <end position="332"/>
    </location>
</feature>
<feature type="compositionally biased region" description="Polar residues" evidence="1">
    <location>
        <begin position="1"/>
        <end position="36"/>
    </location>
</feature>
<gene>
    <name evidence="2" type="ORF">K505DRAFT_373272</name>
</gene>
<sequence length="603" mass="64832">MKGEASSTFNPKASSFNPAASTFLPTSTTPAVSESRSPPGGVAIANSSLGAFAVGPKENPFQPFFDGYQTQGVELYPSLQTPPRMRAAQAIKNGAAPGQLPTPSTAPPALWAKGLDGGVSFGSPSSGHKADRFTARPMAAASGSVFGVSTEDGLHSLLDARNKFSPLFNKRPDILGGGFTRSARGGMQQSTQFTEAEWQRLGSPTDPVDKHSGVETKIEYVNQLGMSRAPAPGAQSYYLPKINSLPKAPTGRGAEDDWMSTVSDDSDKTIMPTEYLSTFRASPTPHPPAFAPLQTLTTPFSHDLNAPGMSFEPGNNPIGPGPPGTYLPPPGTRTPAFFNHQYNAERYSGNPDPPSTTSSQEHGRGGKNRGRGGRGRKPKGPRMKRSDQGPMPSEADIYPEDAGVGPSARAFTSDFGGAFRDDRGDGTWKSNAEIPTNMATQWNATASVQEDVFHREDMHHQEDIHFHQRMQNQNGMHSHNGHATDPSPYPTNARSTLPVHLMLPIKSAFNLSDYERSLLPSPPPFDTPTNDQPRTTGSRMECSPHPLSPGQKDGSRYGLSFWGIGLGDTWAPPTVEIGSKFRVRPLDHEGWGGKEWARKNGFD</sequence>
<evidence type="ECO:0000313" key="2">
    <source>
        <dbReference type="EMBL" id="KAF2796367.1"/>
    </source>
</evidence>
<feature type="region of interest" description="Disordered" evidence="1">
    <location>
        <begin position="517"/>
        <end position="554"/>
    </location>
</feature>
<evidence type="ECO:0000313" key="3">
    <source>
        <dbReference type="Proteomes" id="UP000799757"/>
    </source>
</evidence>
<name>A0A6A6XLF2_9PLEO</name>